<keyword evidence="1" id="KW-0732">Signal</keyword>
<evidence type="ECO:0000256" key="1">
    <source>
        <dbReference type="SAM" id="SignalP"/>
    </source>
</evidence>
<accession>A0ABR9A606</accession>
<feature type="signal peptide" evidence="1">
    <location>
        <begin position="1"/>
        <end position="24"/>
    </location>
</feature>
<proteinExistence type="predicted"/>
<evidence type="ECO:0000313" key="3">
    <source>
        <dbReference type="Proteomes" id="UP000625247"/>
    </source>
</evidence>
<keyword evidence="3" id="KW-1185">Reference proteome</keyword>
<dbReference type="InterPro" id="IPR024572">
    <property type="entry name" value="RcnB"/>
</dbReference>
<gene>
    <name evidence="2" type="ORF">IFT62_09695</name>
</gene>
<sequence>MLAKKYLPHLMFTALCAVGSFAHAAEEPSVKLDRPGYGVKELKEGDNAPDQYQRPDLALKDWRARHLSEPGDDKQWVEIHDQYALIDIPTGTIRKMVPKAKAHK</sequence>
<dbReference type="RefSeq" id="WP_052075043.1">
    <property type="nucleotide sequence ID" value="NZ_JACYNP010000003.1"/>
</dbReference>
<name>A0ABR9A606_9PSED</name>
<feature type="chain" id="PRO_5046032727" evidence="1">
    <location>
        <begin position="25"/>
        <end position="104"/>
    </location>
</feature>
<comment type="caution">
    <text evidence="2">The sequence shown here is derived from an EMBL/GenBank/DDBJ whole genome shotgun (WGS) entry which is preliminary data.</text>
</comment>
<reference evidence="2 3" key="1">
    <citation type="journal article" date="2020" name="FEMS Microbiol. Ecol.">
        <title>Temporal dynamics of bacterial communities during seed development and maturation.</title>
        <authorList>
            <person name="Chesneau G."/>
            <person name="Torres-Cortes G."/>
            <person name="Briand M."/>
            <person name="Darrasse A."/>
            <person name="Preveaux A."/>
            <person name="Marais C."/>
            <person name="Jacques M.A."/>
            <person name="Shade A."/>
            <person name="Barret M."/>
        </authorList>
    </citation>
    <scope>NUCLEOTIDE SEQUENCE [LARGE SCALE GENOMIC DNA]</scope>
    <source>
        <strain evidence="2 3">CFBP13723</strain>
    </source>
</reference>
<dbReference type="Pfam" id="PF11776">
    <property type="entry name" value="RcnB"/>
    <property type="match status" value="1"/>
</dbReference>
<organism evidence="2 3">
    <name type="scientific">Pseudomonas lutea</name>
    <dbReference type="NCBI Taxonomy" id="243924"/>
    <lineage>
        <taxon>Bacteria</taxon>
        <taxon>Pseudomonadati</taxon>
        <taxon>Pseudomonadota</taxon>
        <taxon>Gammaproteobacteria</taxon>
        <taxon>Pseudomonadales</taxon>
        <taxon>Pseudomonadaceae</taxon>
        <taxon>Pseudomonas</taxon>
    </lineage>
</organism>
<dbReference type="EMBL" id="JACYNP010000003">
    <property type="protein sequence ID" value="MBD8121485.1"/>
    <property type="molecule type" value="Genomic_DNA"/>
</dbReference>
<dbReference type="Gene3D" id="3.10.450.160">
    <property type="entry name" value="inner membrane protein cigr"/>
    <property type="match status" value="1"/>
</dbReference>
<dbReference type="Proteomes" id="UP000625247">
    <property type="component" value="Unassembled WGS sequence"/>
</dbReference>
<evidence type="ECO:0000313" key="2">
    <source>
        <dbReference type="EMBL" id="MBD8121485.1"/>
    </source>
</evidence>
<protein>
    <submittedName>
        <fullName evidence="2">RcnB family protein</fullName>
    </submittedName>
</protein>